<dbReference type="GO" id="GO:0008270">
    <property type="term" value="F:zinc ion binding"/>
    <property type="evidence" value="ECO:0007669"/>
    <property type="project" value="UniProtKB-KW"/>
</dbReference>
<accession>A0AAD8TG62</accession>
<dbReference type="Pfam" id="PF06839">
    <property type="entry name" value="Zn_ribbon_GRF"/>
    <property type="match status" value="1"/>
</dbReference>
<keyword evidence="6" id="KW-1133">Transmembrane helix</keyword>
<proteinExistence type="predicted"/>
<dbReference type="AlphaFoldDB" id="A0AAD8TG62"/>
<gene>
    <name evidence="8" type="ORF">QYE76_043186</name>
    <name evidence="9" type="ORF">QYE76_043188</name>
</gene>
<sequence length="334" mass="36258">MPSWNDGESSSTALSWPGDFAPMDYCLDSWDEPSFTGLAAGCPEVCRLHQKEPVKRVAFEGTNNGRRFYMCSVEGYIENCGFHSWLDDEWPQPMKNTLLKLWGMYHGMHNALLDEKIENDKIVKDLNEERIKVEKKYSSLMADVSKFMNDTERQVMQANYDKIMNGSDEEKLRENKTKLENELMKAHDEVAKLKEGKIADDRKMKLMEEETLLLKEEKKKLEYQLFDLFKLSSARNDKLEKIKQICEQSLFLPLTLLGTSGAGAVLVLGAENLGAAGAALLLGAAGAALPLGAAGAALPLGAAGVALPIGASGAALAVGGAGAGGAVASEVPGN</sequence>
<feature type="transmembrane region" description="Helical" evidence="6">
    <location>
        <begin position="250"/>
        <end position="270"/>
    </location>
</feature>
<feature type="coiled-coil region" evidence="5">
    <location>
        <begin position="169"/>
        <end position="224"/>
    </location>
</feature>
<evidence type="ECO:0000256" key="6">
    <source>
        <dbReference type="SAM" id="Phobius"/>
    </source>
</evidence>
<dbReference type="PROSITE" id="PS51999">
    <property type="entry name" value="ZF_GRF"/>
    <property type="match status" value="1"/>
</dbReference>
<evidence type="ECO:0000259" key="7">
    <source>
        <dbReference type="PROSITE" id="PS51999"/>
    </source>
</evidence>
<evidence type="ECO:0000256" key="5">
    <source>
        <dbReference type="SAM" id="Coils"/>
    </source>
</evidence>
<keyword evidence="2 4" id="KW-0863">Zinc-finger</keyword>
<evidence type="ECO:0000256" key="4">
    <source>
        <dbReference type="PROSITE-ProRule" id="PRU01343"/>
    </source>
</evidence>
<keyword evidence="1" id="KW-0479">Metal-binding</keyword>
<evidence type="ECO:0000313" key="8">
    <source>
        <dbReference type="EMBL" id="KAK1682338.1"/>
    </source>
</evidence>
<keyword evidence="6" id="KW-0812">Transmembrane</keyword>
<evidence type="ECO:0000256" key="2">
    <source>
        <dbReference type="ARBA" id="ARBA00022771"/>
    </source>
</evidence>
<evidence type="ECO:0000256" key="1">
    <source>
        <dbReference type="ARBA" id="ARBA00022723"/>
    </source>
</evidence>
<protein>
    <recommendedName>
        <fullName evidence="7">GRF-type domain-containing protein</fullName>
    </recommendedName>
</protein>
<name>A0AAD8TG62_LOLMU</name>
<feature type="transmembrane region" description="Helical" evidence="6">
    <location>
        <begin position="305"/>
        <end position="328"/>
    </location>
</feature>
<reference evidence="9" key="1">
    <citation type="submission" date="2023-07" db="EMBL/GenBank/DDBJ databases">
        <title>A chromosome-level genome assembly of Lolium multiflorum.</title>
        <authorList>
            <person name="Chen Y."/>
            <person name="Copetti D."/>
            <person name="Kolliker R."/>
            <person name="Studer B."/>
        </authorList>
    </citation>
    <scope>NUCLEOTIDE SEQUENCE</scope>
    <source>
        <strain evidence="9">02402/16</strain>
        <tissue evidence="9">Leaf</tissue>
    </source>
</reference>
<evidence type="ECO:0000256" key="3">
    <source>
        <dbReference type="ARBA" id="ARBA00022833"/>
    </source>
</evidence>
<dbReference type="PANTHER" id="PTHR35163:SF12">
    <property type="entry name" value="OS05G0134500 PROTEIN"/>
    <property type="match status" value="1"/>
</dbReference>
<organism evidence="9 10">
    <name type="scientific">Lolium multiflorum</name>
    <name type="common">Italian ryegrass</name>
    <name type="synonym">Lolium perenne subsp. multiflorum</name>
    <dbReference type="NCBI Taxonomy" id="4521"/>
    <lineage>
        <taxon>Eukaryota</taxon>
        <taxon>Viridiplantae</taxon>
        <taxon>Streptophyta</taxon>
        <taxon>Embryophyta</taxon>
        <taxon>Tracheophyta</taxon>
        <taxon>Spermatophyta</taxon>
        <taxon>Magnoliopsida</taxon>
        <taxon>Liliopsida</taxon>
        <taxon>Poales</taxon>
        <taxon>Poaceae</taxon>
        <taxon>BOP clade</taxon>
        <taxon>Pooideae</taxon>
        <taxon>Poodae</taxon>
        <taxon>Poeae</taxon>
        <taxon>Poeae Chloroplast Group 2 (Poeae type)</taxon>
        <taxon>Loliodinae</taxon>
        <taxon>Loliinae</taxon>
        <taxon>Lolium</taxon>
    </lineage>
</organism>
<keyword evidence="10" id="KW-1185">Reference proteome</keyword>
<dbReference type="EMBL" id="JAUUTY010000002">
    <property type="protein sequence ID" value="KAK1682340.1"/>
    <property type="molecule type" value="Genomic_DNA"/>
</dbReference>
<feature type="domain" description="GRF-type" evidence="7">
    <location>
        <begin position="46"/>
        <end position="89"/>
    </location>
</feature>
<keyword evidence="6" id="KW-0472">Membrane</keyword>
<dbReference type="PANTHER" id="PTHR35163">
    <property type="entry name" value="OS02G0467300 PROTEIN"/>
    <property type="match status" value="1"/>
</dbReference>
<dbReference type="InterPro" id="IPR010666">
    <property type="entry name" value="Znf_GRF"/>
</dbReference>
<comment type="caution">
    <text evidence="9">The sequence shown here is derived from an EMBL/GenBank/DDBJ whole genome shotgun (WGS) entry which is preliminary data.</text>
</comment>
<evidence type="ECO:0000313" key="9">
    <source>
        <dbReference type="EMBL" id="KAK1682340.1"/>
    </source>
</evidence>
<dbReference type="Proteomes" id="UP001231189">
    <property type="component" value="Unassembled WGS sequence"/>
</dbReference>
<feature type="transmembrane region" description="Helical" evidence="6">
    <location>
        <begin position="276"/>
        <end position="298"/>
    </location>
</feature>
<keyword evidence="3" id="KW-0862">Zinc</keyword>
<dbReference type="EMBL" id="JAUUTY010000002">
    <property type="protein sequence ID" value="KAK1682338.1"/>
    <property type="molecule type" value="Genomic_DNA"/>
</dbReference>
<evidence type="ECO:0000313" key="10">
    <source>
        <dbReference type="Proteomes" id="UP001231189"/>
    </source>
</evidence>
<keyword evidence="5" id="KW-0175">Coiled coil</keyword>